<dbReference type="VEuPathDB" id="FungiDB:SDRG_11586"/>
<evidence type="ECO:0000313" key="1">
    <source>
        <dbReference type="EMBL" id="EQC30826.1"/>
    </source>
</evidence>
<accession>T0Q873</accession>
<dbReference type="InParanoid" id="T0Q873"/>
<evidence type="ECO:0000313" key="2">
    <source>
        <dbReference type="Proteomes" id="UP000030762"/>
    </source>
</evidence>
<gene>
    <name evidence="1" type="ORF">SDRG_11586</name>
</gene>
<sequence>MLQLRAYPSQAHVAADADGVVFVNCHMHAIEAVADVRLQCEGGPSVWIEMETMHDYDTIYAYSEYRVRIATISTGDDVDVLLKVEVLPAASEKLLQLLLDVHVEYTILRTGGRRSMRSLVVVQRPEIVPDDQVLTSPTLHDRHRIRAARALAMAARWTAEELHDTARGVLDSASLQIRKSLPRLTPLDGAQSRLLLAALDVARRQVPPRPSAKHETFDDFVSIAGPIKA</sequence>
<dbReference type="GeneID" id="19952313"/>
<dbReference type="OMA" id="VWIEMET"/>
<name>T0Q873_SAPDV</name>
<reference evidence="1 2" key="1">
    <citation type="submission" date="2012-04" db="EMBL/GenBank/DDBJ databases">
        <title>The Genome Sequence of Saprolegnia declina VS20.</title>
        <authorList>
            <consortium name="The Broad Institute Genome Sequencing Platform"/>
            <person name="Russ C."/>
            <person name="Nusbaum C."/>
            <person name="Tyler B."/>
            <person name="van West P."/>
            <person name="Dieguez-Uribeondo J."/>
            <person name="de Bruijn I."/>
            <person name="Tripathy S."/>
            <person name="Jiang R."/>
            <person name="Young S.K."/>
            <person name="Zeng Q."/>
            <person name="Gargeya S."/>
            <person name="Fitzgerald M."/>
            <person name="Haas B."/>
            <person name="Abouelleil A."/>
            <person name="Alvarado L."/>
            <person name="Arachchi H.M."/>
            <person name="Berlin A."/>
            <person name="Chapman S.B."/>
            <person name="Goldberg J."/>
            <person name="Griggs A."/>
            <person name="Gujja S."/>
            <person name="Hansen M."/>
            <person name="Howarth C."/>
            <person name="Imamovic A."/>
            <person name="Larimer J."/>
            <person name="McCowen C."/>
            <person name="Montmayeur A."/>
            <person name="Murphy C."/>
            <person name="Neiman D."/>
            <person name="Pearson M."/>
            <person name="Priest M."/>
            <person name="Roberts A."/>
            <person name="Saif S."/>
            <person name="Shea T."/>
            <person name="Sisk P."/>
            <person name="Sykes S."/>
            <person name="Wortman J."/>
            <person name="Nusbaum C."/>
            <person name="Birren B."/>
        </authorList>
    </citation>
    <scope>NUCLEOTIDE SEQUENCE [LARGE SCALE GENOMIC DNA]</scope>
    <source>
        <strain evidence="1 2">VS20</strain>
    </source>
</reference>
<dbReference type="AlphaFoldDB" id="T0Q873"/>
<keyword evidence="2" id="KW-1185">Reference proteome</keyword>
<dbReference type="Proteomes" id="UP000030762">
    <property type="component" value="Unassembled WGS sequence"/>
</dbReference>
<proteinExistence type="predicted"/>
<dbReference type="OrthoDB" id="10514920at2759"/>
<protein>
    <submittedName>
        <fullName evidence="1">Uncharacterized protein</fullName>
    </submittedName>
</protein>
<dbReference type="RefSeq" id="XP_008615850.1">
    <property type="nucleotide sequence ID" value="XM_008617628.1"/>
</dbReference>
<organism evidence="1 2">
    <name type="scientific">Saprolegnia diclina (strain VS20)</name>
    <dbReference type="NCBI Taxonomy" id="1156394"/>
    <lineage>
        <taxon>Eukaryota</taxon>
        <taxon>Sar</taxon>
        <taxon>Stramenopiles</taxon>
        <taxon>Oomycota</taxon>
        <taxon>Saprolegniomycetes</taxon>
        <taxon>Saprolegniales</taxon>
        <taxon>Saprolegniaceae</taxon>
        <taxon>Saprolegnia</taxon>
    </lineage>
</organism>
<dbReference type="EMBL" id="JH767173">
    <property type="protein sequence ID" value="EQC30826.1"/>
    <property type="molecule type" value="Genomic_DNA"/>
</dbReference>